<evidence type="ECO:0000313" key="2">
    <source>
        <dbReference type="Proteomes" id="UP000323067"/>
    </source>
</evidence>
<organism evidence="1 2">
    <name type="scientific">Cordyceps militaris</name>
    <name type="common">Caterpillar fungus</name>
    <name type="synonym">Clavaria militaris</name>
    <dbReference type="NCBI Taxonomy" id="73501"/>
    <lineage>
        <taxon>Eukaryota</taxon>
        <taxon>Fungi</taxon>
        <taxon>Dikarya</taxon>
        <taxon>Ascomycota</taxon>
        <taxon>Pezizomycotina</taxon>
        <taxon>Sordariomycetes</taxon>
        <taxon>Hypocreomycetidae</taxon>
        <taxon>Hypocreales</taxon>
        <taxon>Cordycipitaceae</taxon>
        <taxon>Cordyceps</taxon>
    </lineage>
</organism>
<sequence>MEIAEQNIGKSCAIVNLTPPKPGSNVWTAKQVTLARNLPPNHGTGRHEIDWSFGPVKITGYLDTTNWEIGVQVSIMGINLGTVYGNLKEGVVLNVDLFLAKGQVRFYLKNGNEVWVHLSVEIRFDGKFEGDYKILTV</sequence>
<protein>
    <submittedName>
        <fullName evidence="1">Uncharacterized protein</fullName>
    </submittedName>
</protein>
<accession>A0A2H4SBY5</accession>
<dbReference type="VEuPathDB" id="FungiDB:A9K55_006933"/>
<dbReference type="AlphaFoldDB" id="A0A2H4SBY5"/>
<reference evidence="1 2" key="1">
    <citation type="journal article" date="2017" name="BMC Genomics">
        <title>Chromosome level assembly and secondary metabolite potential of the parasitic fungus Cordyceps militaris.</title>
        <authorList>
            <person name="Kramer G.J."/>
            <person name="Nodwell J.R."/>
        </authorList>
    </citation>
    <scope>NUCLEOTIDE SEQUENCE [LARGE SCALE GENOMIC DNA]</scope>
    <source>
        <strain evidence="1 2">ATCC 34164</strain>
    </source>
</reference>
<evidence type="ECO:0000313" key="1">
    <source>
        <dbReference type="EMBL" id="ATY60593.1"/>
    </source>
</evidence>
<dbReference type="Proteomes" id="UP000323067">
    <property type="component" value="Chromosome vi"/>
</dbReference>
<proteinExistence type="predicted"/>
<dbReference type="OrthoDB" id="3832365at2759"/>
<dbReference type="EMBL" id="CP023323">
    <property type="protein sequence ID" value="ATY60593.1"/>
    <property type="molecule type" value="Genomic_DNA"/>
</dbReference>
<dbReference type="VEuPathDB" id="FungiDB:CCM_01955"/>
<gene>
    <name evidence="1" type="ORF">A9K55_006933</name>
</gene>
<name>A0A2H4SBY5_CORMI</name>